<evidence type="ECO:0000256" key="3">
    <source>
        <dbReference type="ARBA" id="ARBA00022989"/>
    </source>
</evidence>
<keyword evidence="8" id="KW-1185">Reference proteome</keyword>
<comment type="subcellular location">
    <subcellularLocation>
        <location evidence="1">Cell membrane</location>
        <topology evidence="1">Multi-pass membrane protein</topology>
    </subcellularLocation>
</comment>
<evidence type="ECO:0000256" key="1">
    <source>
        <dbReference type="ARBA" id="ARBA00004651"/>
    </source>
</evidence>
<dbReference type="Proteomes" id="UP000007967">
    <property type="component" value="Chromosome"/>
</dbReference>
<evidence type="ECO:0000313" key="7">
    <source>
        <dbReference type="EMBL" id="ADB33113.1"/>
    </source>
</evidence>
<organism evidence="7 8">
    <name type="scientific">Kribbella flavida (strain DSM 17836 / JCM 10339 / NBRC 14399)</name>
    <dbReference type="NCBI Taxonomy" id="479435"/>
    <lineage>
        <taxon>Bacteria</taxon>
        <taxon>Bacillati</taxon>
        <taxon>Actinomycetota</taxon>
        <taxon>Actinomycetes</taxon>
        <taxon>Propionibacteriales</taxon>
        <taxon>Kribbellaceae</taxon>
        <taxon>Kribbella</taxon>
    </lineage>
</organism>
<dbReference type="InterPro" id="IPR020846">
    <property type="entry name" value="MFS_dom"/>
</dbReference>
<protein>
    <submittedName>
        <fullName evidence="7">Major facilitator superfamily MFS_1</fullName>
    </submittedName>
</protein>
<evidence type="ECO:0000313" key="8">
    <source>
        <dbReference type="Proteomes" id="UP000007967"/>
    </source>
</evidence>
<dbReference type="EMBL" id="CP001736">
    <property type="protein sequence ID" value="ADB33113.1"/>
    <property type="molecule type" value="Genomic_DNA"/>
</dbReference>
<dbReference type="STRING" id="479435.Kfla_4064"/>
<feature type="transmembrane region" description="Helical" evidence="5">
    <location>
        <begin position="284"/>
        <end position="317"/>
    </location>
</feature>
<dbReference type="PANTHER" id="PTHR23542:SF1">
    <property type="entry name" value="MAJOR FACILITATOR SUPERFAMILY (MFS) PROFILE DOMAIN-CONTAINING PROTEIN"/>
    <property type="match status" value="1"/>
</dbReference>
<dbReference type="HOGENOM" id="CLU_033532_3_1_11"/>
<dbReference type="GO" id="GO:0005886">
    <property type="term" value="C:plasma membrane"/>
    <property type="evidence" value="ECO:0007669"/>
    <property type="project" value="UniProtKB-SubCell"/>
</dbReference>
<evidence type="ECO:0000256" key="4">
    <source>
        <dbReference type="ARBA" id="ARBA00023136"/>
    </source>
</evidence>
<evidence type="ECO:0000256" key="5">
    <source>
        <dbReference type="SAM" id="Phobius"/>
    </source>
</evidence>
<keyword evidence="4 5" id="KW-0472">Membrane</keyword>
<evidence type="ECO:0000259" key="6">
    <source>
        <dbReference type="PROSITE" id="PS50850"/>
    </source>
</evidence>
<feature type="domain" description="Major facilitator superfamily (MFS) profile" evidence="6">
    <location>
        <begin position="169"/>
        <end position="411"/>
    </location>
</feature>
<feature type="transmembrane region" description="Helical" evidence="5">
    <location>
        <begin position="374"/>
        <end position="393"/>
    </location>
</feature>
<keyword evidence="2 5" id="KW-0812">Transmembrane</keyword>
<evidence type="ECO:0000256" key="2">
    <source>
        <dbReference type="ARBA" id="ARBA00022692"/>
    </source>
</evidence>
<dbReference type="PANTHER" id="PTHR23542">
    <property type="match status" value="1"/>
</dbReference>
<feature type="transmembrane region" description="Helical" evidence="5">
    <location>
        <begin position="78"/>
        <end position="98"/>
    </location>
</feature>
<accession>D2PSH5</accession>
<feature type="transmembrane region" description="Helical" evidence="5">
    <location>
        <begin position="220"/>
        <end position="240"/>
    </location>
</feature>
<dbReference type="KEGG" id="kfl:Kfla_4064"/>
<reference evidence="8" key="1">
    <citation type="submission" date="2009-09" db="EMBL/GenBank/DDBJ databases">
        <title>The complete genome of Kribbella flavida DSM 17836.</title>
        <authorList>
            <consortium name="US DOE Joint Genome Institute (JGI-PGF)"/>
            <person name="Lucas S."/>
            <person name="Copeland A."/>
            <person name="Lapidus A."/>
            <person name="Glavina del Rio T."/>
            <person name="Dalin E."/>
            <person name="Tice H."/>
            <person name="Bruce D."/>
            <person name="Goodwin L."/>
            <person name="Pitluck S."/>
            <person name="Kyrpides N."/>
            <person name="Mavromatis K."/>
            <person name="Ivanova N."/>
            <person name="Saunders E."/>
            <person name="Brettin T."/>
            <person name="Detter J.C."/>
            <person name="Han C."/>
            <person name="Larimer F."/>
            <person name="Land M."/>
            <person name="Hauser L."/>
            <person name="Markowitz V."/>
            <person name="Cheng J.-F."/>
            <person name="Hugenholtz P."/>
            <person name="Woyke T."/>
            <person name="Wu D."/>
            <person name="Pukall R."/>
            <person name="Klenk H.-P."/>
            <person name="Eisen J.A."/>
        </authorList>
    </citation>
    <scope>NUCLEOTIDE SEQUENCE [LARGE SCALE GENOMIC DNA]</scope>
    <source>
        <strain evidence="8">DSM 17836 / JCM 10339 / NBRC 14399</strain>
    </source>
</reference>
<feature type="transmembrane region" description="Helical" evidence="5">
    <location>
        <begin position="342"/>
        <end position="362"/>
    </location>
</feature>
<dbReference type="Pfam" id="PF07690">
    <property type="entry name" value="MFS_1"/>
    <property type="match status" value="1"/>
</dbReference>
<feature type="transmembrane region" description="Helical" evidence="5">
    <location>
        <begin position="16"/>
        <end position="40"/>
    </location>
</feature>
<feature type="transmembrane region" description="Helical" evidence="5">
    <location>
        <begin position="252"/>
        <end position="272"/>
    </location>
</feature>
<dbReference type="AlphaFoldDB" id="D2PSH5"/>
<dbReference type="InterPro" id="IPR011701">
    <property type="entry name" value="MFS"/>
</dbReference>
<proteinExistence type="predicted"/>
<feature type="transmembrane region" description="Helical" evidence="5">
    <location>
        <begin position="46"/>
        <end position="66"/>
    </location>
</feature>
<dbReference type="eggNOG" id="COG2814">
    <property type="taxonomic scope" value="Bacteria"/>
</dbReference>
<gene>
    <name evidence="7" type="ordered locus">Kfla_4064</name>
</gene>
<reference evidence="7 8" key="2">
    <citation type="journal article" date="2010" name="Stand. Genomic Sci.">
        <title>Complete genome sequence of Kribbella flavida type strain (IFO 14399).</title>
        <authorList>
            <person name="Pukall R."/>
            <person name="Lapidus A."/>
            <person name="Glavina Del Rio T."/>
            <person name="Copeland A."/>
            <person name="Tice H."/>
            <person name="Cheng J.-F."/>
            <person name="Lucas S."/>
            <person name="Chen F."/>
            <person name="Nolan M."/>
            <person name="LaButti K."/>
            <person name="Pati A."/>
            <person name="Ivanova N."/>
            <person name="Mavrommatis K."/>
            <person name="Mikhailova N."/>
            <person name="Pitluck S."/>
            <person name="Bruce D."/>
            <person name="Goodwin L."/>
            <person name="Land M."/>
            <person name="Hauser L."/>
            <person name="Chang Y.-J."/>
            <person name="Jeffries C.D."/>
            <person name="Chen A."/>
            <person name="Palaniappan K."/>
            <person name="Chain P."/>
            <person name="Rohde M."/>
            <person name="Goeker M."/>
            <person name="Bristow J."/>
            <person name="Eisen J.A."/>
            <person name="Markowitz V."/>
            <person name="Hugenholtz P."/>
            <person name="Kyrpides N.C."/>
            <person name="Klenk H.-P."/>
            <person name="Brettin T."/>
        </authorList>
    </citation>
    <scope>NUCLEOTIDE SEQUENCE [LARGE SCALE GENOMIC DNA]</scope>
    <source>
        <strain evidence="8">DSM 17836 / JCM 10339 / NBRC 14399</strain>
    </source>
</reference>
<dbReference type="Gene3D" id="1.20.1250.20">
    <property type="entry name" value="MFS general substrate transporter like domains"/>
    <property type="match status" value="2"/>
</dbReference>
<dbReference type="SUPFAM" id="SSF103473">
    <property type="entry name" value="MFS general substrate transporter"/>
    <property type="match status" value="1"/>
</dbReference>
<dbReference type="OrthoDB" id="9180256at2"/>
<keyword evidence="3 5" id="KW-1133">Transmembrane helix</keyword>
<name>D2PSH5_KRIFD</name>
<dbReference type="PROSITE" id="PS50850">
    <property type="entry name" value="MFS"/>
    <property type="match status" value="1"/>
</dbReference>
<dbReference type="InterPro" id="IPR036259">
    <property type="entry name" value="MFS_trans_sf"/>
</dbReference>
<sequence length="411" mass="41828">MIVAYGRLLTHPGVTYLLAVNLVVRLCTPVLSLALLLAVVDQHDSYAAAGLALTCHALGVAACAPIGGRLADRFGARLILSSYLVAHALAYSLILLSFQSQASATIAAAALLGASTPPVSAVARSAWPRLVPSDLLPTAYAMDNAINEVMFIAGPLLVPLLMLAIPAHAVVIVAGAALLLGTVLLLLSATVRRSGVEPSAAPQNMSRWRRLVGPLTHRPTLTMLVIAAFGTASFGCLRIATAAEATEAGSAASAGVLMGLLAAGALAGTIGYGAQVRRLNGKRLLVVLSVAETIILLGGTIAPGFATIAVLMVVAGLVTGPRDALQPVLLTDDTPARYHTEVFAWLSTFMWTGYGLGSAIAGRLTGSDDNGTPAFVAAATAALLGALLTALAYRPSPLALVSARGPGSRAA</sequence>
<dbReference type="GO" id="GO:0022857">
    <property type="term" value="F:transmembrane transporter activity"/>
    <property type="evidence" value="ECO:0007669"/>
    <property type="project" value="InterPro"/>
</dbReference>
<feature type="transmembrane region" description="Helical" evidence="5">
    <location>
        <begin position="171"/>
        <end position="191"/>
    </location>
</feature>
<dbReference type="RefSeq" id="WP_012921668.1">
    <property type="nucleotide sequence ID" value="NC_013729.1"/>
</dbReference>